<evidence type="ECO:0000313" key="1">
    <source>
        <dbReference type="EMBL" id="KAI9917265.1"/>
    </source>
</evidence>
<dbReference type="Proteomes" id="UP001163321">
    <property type="component" value="Chromosome 13"/>
</dbReference>
<keyword evidence="2" id="KW-1185">Reference proteome</keyword>
<accession>A0ACC0WF30</accession>
<organism evidence="1 2">
    <name type="scientific">Peronosclerospora sorghi</name>
    <dbReference type="NCBI Taxonomy" id="230839"/>
    <lineage>
        <taxon>Eukaryota</taxon>
        <taxon>Sar</taxon>
        <taxon>Stramenopiles</taxon>
        <taxon>Oomycota</taxon>
        <taxon>Peronosporomycetes</taxon>
        <taxon>Peronosporales</taxon>
        <taxon>Peronosporaceae</taxon>
        <taxon>Peronosclerospora</taxon>
    </lineage>
</organism>
<proteinExistence type="predicted"/>
<dbReference type="EMBL" id="CM047592">
    <property type="protein sequence ID" value="KAI9917265.1"/>
    <property type="molecule type" value="Genomic_DNA"/>
</dbReference>
<reference evidence="1 2" key="1">
    <citation type="journal article" date="2022" name="bioRxiv">
        <title>The genome of the oomycete Peronosclerospora sorghi, a cosmopolitan pathogen of maize and sorghum, is inflated with dispersed pseudogenes.</title>
        <authorList>
            <person name="Fletcher K."/>
            <person name="Martin F."/>
            <person name="Isakeit T."/>
            <person name="Cavanaugh K."/>
            <person name="Magill C."/>
            <person name="Michelmore R."/>
        </authorList>
    </citation>
    <scope>NUCLEOTIDE SEQUENCE [LARGE SCALE GENOMIC DNA]</scope>
    <source>
        <strain evidence="1">P6</strain>
    </source>
</reference>
<gene>
    <name evidence="1" type="ORF">PsorP6_012473</name>
</gene>
<sequence length="155" mass="18398">MKHQVLVMLDNCVPTPKILSMIQNPLLVSKDIENMRSERRRDELQGRSPIEALVHRLEKEDNEKQCDYQWEIDQFKEAFPTIQPRVFITDKEDALINAIEDQYPDARRLLCGWHIKKNLTAHHKRSFTQEAWKQFIKEWEQLFGTCDEEGFGAGW</sequence>
<protein>
    <submittedName>
        <fullName evidence="1">Uncharacterized protein</fullName>
    </submittedName>
</protein>
<evidence type="ECO:0000313" key="2">
    <source>
        <dbReference type="Proteomes" id="UP001163321"/>
    </source>
</evidence>
<comment type="caution">
    <text evidence="1">The sequence shown here is derived from an EMBL/GenBank/DDBJ whole genome shotgun (WGS) entry which is preliminary data.</text>
</comment>
<name>A0ACC0WF30_9STRA</name>